<feature type="region of interest" description="Disordered" evidence="1">
    <location>
        <begin position="128"/>
        <end position="165"/>
    </location>
</feature>
<keyword evidence="2" id="KW-1133">Transmembrane helix</keyword>
<feature type="compositionally biased region" description="Low complexity" evidence="1">
    <location>
        <begin position="204"/>
        <end position="216"/>
    </location>
</feature>
<reference evidence="3" key="1">
    <citation type="submission" date="2009-08" db="EMBL/GenBank/DDBJ databases">
        <title>Annotation of Salpingoeca rosetta.</title>
        <authorList>
            <consortium name="The Broad Institute Genome Sequencing Platform"/>
            <person name="Russ C."/>
            <person name="Cuomo C."/>
            <person name="Burger G."/>
            <person name="Gray M.W."/>
            <person name="Holland P.W.H."/>
            <person name="King N."/>
            <person name="Lang F.B.F."/>
            <person name="Roger A.J."/>
            <person name="Ruiz-Trillo I."/>
            <person name="Young S.K."/>
            <person name="Zeng Q."/>
            <person name="Gargeya S."/>
            <person name="Alvarado L."/>
            <person name="Berlin A."/>
            <person name="Chapman S.B."/>
            <person name="Chen Z."/>
            <person name="Freedman E."/>
            <person name="Gellesch M."/>
            <person name="Goldberg J."/>
            <person name="Griggs A."/>
            <person name="Gujja S."/>
            <person name="Heilman E."/>
            <person name="Heiman D."/>
            <person name="Howarth C."/>
            <person name="Mehta T."/>
            <person name="Neiman D."/>
            <person name="Pearson M."/>
            <person name="Roberts A."/>
            <person name="Saif S."/>
            <person name="Shea T."/>
            <person name="Shenoy N."/>
            <person name="Sisk P."/>
            <person name="Stolte C."/>
            <person name="Sykes S."/>
            <person name="White J."/>
            <person name="Yandava C."/>
            <person name="Haas B."/>
            <person name="Nusbaum C."/>
            <person name="Birren B."/>
        </authorList>
    </citation>
    <scope>NUCLEOTIDE SEQUENCE [LARGE SCALE GENOMIC DNA]</scope>
    <source>
        <strain evidence="3">ATCC 50818</strain>
    </source>
</reference>
<dbReference type="GeneID" id="16069350"/>
<accession>F2UPM7</accession>
<keyword evidence="4" id="KW-1185">Reference proteome</keyword>
<dbReference type="Proteomes" id="UP000007799">
    <property type="component" value="Unassembled WGS sequence"/>
</dbReference>
<sequence>MQRATSSGSTVVESLRLAHENGFLSWTRNCVITTVAAAAFYNIDPMASSGLFAMSSVFMYAGTFQYWAQARRIHQQTPFTRPALAVIGVVPTTLAACWTLAIFSILDKTPDRVANMVPMVMTRLNRAPASSSAASSSPHSSPHAVAHIGQSTLPSPPPSRKSTSPLLAGVEVDPIRQQQMIVELVAARHQAQRRLDALQHTHDPSSGMSSSSPSSSAARVSRKTDALRSRLEVIDFALRDLGVDPETTRKSEDGSNP</sequence>
<evidence type="ECO:0008006" key="5">
    <source>
        <dbReference type="Google" id="ProtNLM"/>
    </source>
</evidence>
<keyword evidence="2" id="KW-0472">Membrane</keyword>
<gene>
    <name evidence="3" type="ORF">PTSG_10431</name>
</gene>
<keyword evidence="2" id="KW-0812">Transmembrane</keyword>
<protein>
    <recommendedName>
        <fullName evidence="5">DUF202 domain-containing protein</fullName>
    </recommendedName>
</protein>
<dbReference type="AlphaFoldDB" id="F2UPM7"/>
<proteinExistence type="predicted"/>
<feature type="compositionally biased region" description="Low complexity" evidence="1">
    <location>
        <begin position="128"/>
        <end position="153"/>
    </location>
</feature>
<evidence type="ECO:0000313" key="3">
    <source>
        <dbReference type="EMBL" id="EGD79582.1"/>
    </source>
</evidence>
<dbReference type="RefSeq" id="XP_004988810.1">
    <property type="nucleotide sequence ID" value="XM_004988753.1"/>
</dbReference>
<feature type="transmembrane region" description="Helical" evidence="2">
    <location>
        <begin position="50"/>
        <end position="68"/>
    </location>
</feature>
<organism evidence="4">
    <name type="scientific">Salpingoeca rosetta (strain ATCC 50818 / BSB-021)</name>
    <dbReference type="NCBI Taxonomy" id="946362"/>
    <lineage>
        <taxon>Eukaryota</taxon>
        <taxon>Choanoflagellata</taxon>
        <taxon>Craspedida</taxon>
        <taxon>Salpingoecidae</taxon>
        <taxon>Salpingoeca</taxon>
    </lineage>
</organism>
<dbReference type="KEGG" id="sre:PTSG_10431"/>
<dbReference type="OrthoDB" id="9944412at2759"/>
<feature type="region of interest" description="Disordered" evidence="1">
    <location>
        <begin position="199"/>
        <end position="226"/>
    </location>
</feature>
<evidence type="ECO:0000256" key="1">
    <source>
        <dbReference type="SAM" id="MobiDB-lite"/>
    </source>
</evidence>
<feature type="transmembrane region" description="Helical" evidence="2">
    <location>
        <begin position="83"/>
        <end position="106"/>
    </location>
</feature>
<evidence type="ECO:0000313" key="4">
    <source>
        <dbReference type="Proteomes" id="UP000007799"/>
    </source>
</evidence>
<dbReference type="EMBL" id="GL832987">
    <property type="protein sequence ID" value="EGD79582.1"/>
    <property type="molecule type" value="Genomic_DNA"/>
</dbReference>
<evidence type="ECO:0000256" key="2">
    <source>
        <dbReference type="SAM" id="Phobius"/>
    </source>
</evidence>
<dbReference type="InParanoid" id="F2UPM7"/>
<name>F2UPM7_SALR5</name>